<keyword evidence="1" id="KW-1133">Transmembrane helix</keyword>
<dbReference type="AlphaFoldDB" id="A0A3B0W1D5"/>
<keyword evidence="1" id="KW-0812">Transmembrane</keyword>
<dbReference type="InterPro" id="IPR015943">
    <property type="entry name" value="WD40/YVTN_repeat-like_dom_sf"/>
</dbReference>
<name>A0A3B0W1D5_9ZZZZ</name>
<reference evidence="2" key="1">
    <citation type="submission" date="2018-06" db="EMBL/GenBank/DDBJ databases">
        <authorList>
            <person name="Zhirakovskaya E."/>
        </authorList>
    </citation>
    <scope>NUCLEOTIDE SEQUENCE</scope>
</reference>
<sequence length="365" mass="40874">ALPEALSSAQSITVDATGRVWFTEKIGNKLAVFDPKNNKFEIFPLPSSWGDLGFSKVVTGPRGDIWFTLRRGAANEKEPNMIGRFTPEDGYFTKYSLSIDSIPEDIFIGPDGVIWFLAANRNNLYRVDPVSFKVKGYPLPSENASPRGITADAKGHIWFSEVNTNKIGKFIPEDEVFYEYAIPSSFSSPGKIAIDKDGRVWFVETTTNRLGVFYPDLLRFDEALIPTPKSSPSSIAADKDGNIWFLQYRGNKVGVFKPKAAVFYEYDIPTYSSLPGEMVIDPERSVLWFTQSNTEAKSLGTLSLTDALLRGDGKELSAREASSKRILTVDEPSSNFFNWFIFSLIVVVIFIGWGWLKYSRSVRNS</sequence>
<feature type="non-terminal residue" evidence="2">
    <location>
        <position position="1"/>
    </location>
</feature>
<organism evidence="2">
    <name type="scientific">hydrothermal vent metagenome</name>
    <dbReference type="NCBI Taxonomy" id="652676"/>
    <lineage>
        <taxon>unclassified sequences</taxon>
        <taxon>metagenomes</taxon>
        <taxon>ecological metagenomes</taxon>
    </lineage>
</organism>
<dbReference type="EMBL" id="UOFC01000090">
    <property type="protein sequence ID" value="VAW46223.1"/>
    <property type="molecule type" value="Genomic_DNA"/>
</dbReference>
<feature type="transmembrane region" description="Helical" evidence="1">
    <location>
        <begin position="336"/>
        <end position="356"/>
    </location>
</feature>
<evidence type="ECO:0000313" key="2">
    <source>
        <dbReference type="EMBL" id="VAW46223.1"/>
    </source>
</evidence>
<dbReference type="Gene3D" id="2.130.10.10">
    <property type="entry name" value="YVTN repeat-like/Quinoprotein amine dehydrogenase"/>
    <property type="match status" value="1"/>
</dbReference>
<dbReference type="SUPFAM" id="SSF63829">
    <property type="entry name" value="Calcium-dependent phosphotriesterase"/>
    <property type="match status" value="1"/>
</dbReference>
<evidence type="ECO:0000256" key="1">
    <source>
        <dbReference type="SAM" id="Phobius"/>
    </source>
</evidence>
<proteinExistence type="predicted"/>
<gene>
    <name evidence="2" type="ORF">MNBD_GAMMA03-908</name>
</gene>
<accession>A0A3B0W1D5</accession>
<protein>
    <recommendedName>
        <fullName evidence="3">Lyase</fullName>
    </recommendedName>
</protein>
<keyword evidence="1" id="KW-0472">Membrane</keyword>
<dbReference type="PANTHER" id="PTHR40274">
    <property type="entry name" value="VIRGINIAMYCIN B LYASE"/>
    <property type="match status" value="1"/>
</dbReference>
<evidence type="ECO:0008006" key="3">
    <source>
        <dbReference type="Google" id="ProtNLM"/>
    </source>
</evidence>
<dbReference type="PANTHER" id="PTHR40274:SF3">
    <property type="entry name" value="VIRGINIAMYCIN B LYASE"/>
    <property type="match status" value="1"/>
</dbReference>
<dbReference type="InterPro" id="IPR051344">
    <property type="entry name" value="Vgb"/>
</dbReference>
<dbReference type="Pfam" id="PF24684">
    <property type="entry name" value="Vgb_lyase"/>
    <property type="match status" value="1"/>
</dbReference>